<sequence length="194" mass="21795">MFCSSFYLELVIVVTRTVLGHPYTFVLPGSYEIVYQILETDATYIHITASKEVEWFSLAEEQKTSNSSSLAASNAIFLSLKEQNHAQAGPKLPNCEIIPGQRSFHNGLVQATMRCNDYPIMDRLETFLWAYEAEGTVFSGPIQVLEGHNFDCFVMTGRDNLRRVVRSTASQSSSSGFADMASLMAKYDRLLKIR</sequence>
<organism evidence="2 3">
    <name type="scientific">Penicillium concentricum</name>
    <dbReference type="NCBI Taxonomy" id="293559"/>
    <lineage>
        <taxon>Eukaryota</taxon>
        <taxon>Fungi</taxon>
        <taxon>Dikarya</taxon>
        <taxon>Ascomycota</taxon>
        <taxon>Pezizomycotina</taxon>
        <taxon>Eurotiomycetes</taxon>
        <taxon>Eurotiomycetidae</taxon>
        <taxon>Eurotiales</taxon>
        <taxon>Aspergillaceae</taxon>
        <taxon>Penicillium</taxon>
    </lineage>
</organism>
<dbReference type="EMBL" id="JAPZBT010000002">
    <property type="protein sequence ID" value="KAJ5374284.1"/>
    <property type="molecule type" value="Genomic_DNA"/>
</dbReference>
<comment type="caution">
    <text evidence="2">The sequence shown here is derived from an EMBL/GenBank/DDBJ whole genome shotgun (WGS) entry which is preliminary data.</text>
</comment>
<dbReference type="RefSeq" id="XP_056580270.1">
    <property type="nucleotide sequence ID" value="XM_056724020.1"/>
</dbReference>
<feature type="signal peptide" evidence="1">
    <location>
        <begin position="1"/>
        <end position="20"/>
    </location>
</feature>
<evidence type="ECO:0000313" key="2">
    <source>
        <dbReference type="EMBL" id="KAJ5374284.1"/>
    </source>
</evidence>
<protein>
    <submittedName>
        <fullName evidence="2">Uncharacterized protein</fullName>
    </submittedName>
</protein>
<dbReference type="OrthoDB" id="19261at2759"/>
<evidence type="ECO:0000256" key="1">
    <source>
        <dbReference type="SAM" id="SignalP"/>
    </source>
</evidence>
<proteinExistence type="predicted"/>
<dbReference type="AlphaFoldDB" id="A0A9W9SBT9"/>
<name>A0A9W9SBT9_9EURO</name>
<accession>A0A9W9SBT9</accession>
<dbReference type="GeneID" id="81463203"/>
<reference evidence="2" key="2">
    <citation type="journal article" date="2023" name="IMA Fungus">
        <title>Comparative genomic study of the Penicillium genus elucidates a diverse pangenome and 15 lateral gene transfer events.</title>
        <authorList>
            <person name="Petersen C."/>
            <person name="Sorensen T."/>
            <person name="Nielsen M.R."/>
            <person name="Sondergaard T.E."/>
            <person name="Sorensen J.L."/>
            <person name="Fitzpatrick D.A."/>
            <person name="Frisvad J.C."/>
            <person name="Nielsen K.L."/>
        </authorList>
    </citation>
    <scope>NUCLEOTIDE SEQUENCE</scope>
    <source>
        <strain evidence="2">IBT 3081</strain>
    </source>
</reference>
<gene>
    <name evidence="2" type="ORF">N7517_006290</name>
</gene>
<keyword evidence="3" id="KW-1185">Reference proteome</keyword>
<reference evidence="2" key="1">
    <citation type="submission" date="2022-12" db="EMBL/GenBank/DDBJ databases">
        <authorList>
            <person name="Petersen C."/>
        </authorList>
    </citation>
    <scope>NUCLEOTIDE SEQUENCE</scope>
    <source>
        <strain evidence="2">IBT 3081</strain>
    </source>
</reference>
<evidence type="ECO:0000313" key="3">
    <source>
        <dbReference type="Proteomes" id="UP001147752"/>
    </source>
</evidence>
<keyword evidence="1" id="KW-0732">Signal</keyword>
<feature type="chain" id="PRO_5040804371" evidence="1">
    <location>
        <begin position="21"/>
        <end position="194"/>
    </location>
</feature>
<dbReference type="Proteomes" id="UP001147752">
    <property type="component" value="Unassembled WGS sequence"/>
</dbReference>